<comment type="caution">
    <text evidence="1">The sequence shown here is derived from an EMBL/GenBank/DDBJ whole genome shotgun (WGS) entry which is preliminary data.</text>
</comment>
<protein>
    <submittedName>
        <fullName evidence="1">Uncharacterized protein</fullName>
    </submittedName>
</protein>
<dbReference type="EMBL" id="AZAC01000014">
    <property type="protein sequence ID" value="KIX13931.1"/>
    <property type="molecule type" value="Genomic_DNA"/>
</dbReference>
<organism evidence="1 2">
    <name type="scientific">Dethiosulfatarculus sandiegensis</name>
    <dbReference type="NCBI Taxonomy" id="1429043"/>
    <lineage>
        <taxon>Bacteria</taxon>
        <taxon>Pseudomonadati</taxon>
        <taxon>Thermodesulfobacteriota</taxon>
        <taxon>Desulfarculia</taxon>
        <taxon>Desulfarculales</taxon>
        <taxon>Desulfarculaceae</taxon>
        <taxon>Dethiosulfatarculus</taxon>
    </lineage>
</organism>
<reference evidence="1 2" key="1">
    <citation type="submission" date="2013-11" db="EMBL/GenBank/DDBJ databases">
        <title>Metagenomic analysis of a methanogenic consortium involved in long chain n-alkane degradation.</title>
        <authorList>
            <person name="Davidova I.A."/>
            <person name="Callaghan A.V."/>
            <person name="Wawrik B."/>
            <person name="Pruitt S."/>
            <person name="Marks C."/>
            <person name="Duncan K.E."/>
            <person name="Suflita J.M."/>
        </authorList>
    </citation>
    <scope>NUCLEOTIDE SEQUENCE [LARGE SCALE GENOMIC DNA]</scope>
    <source>
        <strain evidence="1 2">SPR</strain>
    </source>
</reference>
<dbReference type="InParanoid" id="A0A0D2JE79"/>
<sequence>MVSQVNPTGAYWPMYKLRNKRYLAVEPKVFSEWGAGGKILW</sequence>
<name>A0A0D2JE79_9BACT</name>
<evidence type="ECO:0000313" key="2">
    <source>
        <dbReference type="Proteomes" id="UP000032233"/>
    </source>
</evidence>
<dbReference type="Proteomes" id="UP000032233">
    <property type="component" value="Unassembled WGS sequence"/>
</dbReference>
<keyword evidence="2" id="KW-1185">Reference proteome</keyword>
<dbReference type="AlphaFoldDB" id="A0A0D2JE79"/>
<evidence type="ECO:0000313" key="1">
    <source>
        <dbReference type="EMBL" id="KIX13931.1"/>
    </source>
</evidence>
<gene>
    <name evidence="1" type="ORF">X474_12305</name>
</gene>
<dbReference type="STRING" id="1429043.X474_12305"/>
<proteinExistence type="predicted"/>
<accession>A0A0D2JE79</accession>